<reference evidence="2 3" key="1">
    <citation type="submission" date="2014-04" db="EMBL/GenBank/DDBJ databases">
        <authorList>
            <consortium name="DOE Joint Genome Institute"/>
            <person name="Kuo A."/>
            <person name="Kohler A."/>
            <person name="Costa M.D."/>
            <person name="Nagy L.G."/>
            <person name="Floudas D."/>
            <person name="Copeland A."/>
            <person name="Barry K.W."/>
            <person name="Cichocki N."/>
            <person name="Veneault-Fourrey C."/>
            <person name="LaButti K."/>
            <person name="Lindquist E.A."/>
            <person name="Lipzen A."/>
            <person name="Lundell T."/>
            <person name="Morin E."/>
            <person name="Murat C."/>
            <person name="Sun H."/>
            <person name="Tunlid A."/>
            <person name="Henrissat B."/>
            <person name="Grigoriev I.V."/>
            <person name="Hibbett D.S."/>
            <person name="Martin F."/>
            <person name="Nordberg H.P."/>
            <person name="Cantor M.N."/>
            <person name="Hua S.X."/>
        </authorList>
    </citation>
    <scope>NUCLEOTIDE SEQUENCE [LARGE SCALE GENOMIC DNA]</scope>
    <source>
        <strain evidence="2 3">441</strain>
    </source>
</reference>
<organism evidence="2 3">
    <name type="scientific">Pisolithus microcarpus 441</name>
    <dbReference type="NCBI Taxonomy" id="765257"/>
    <lineage>
        <taxon>Eukaryota</taxon>
        <taxon>Fungi</taxon>
        <taxon>Dikarya</taxon>
        <taxon>Basidiomycota</taxon>
        <taxon>Agaricomycotina</taxon>
        <taxon>Agaricomycetes</taxon>
        <taxon>Agaricomycetidae</taxon>
        <taxon>Boletales</taxon>
        <taxon>Sclerodermatineae</taxon>
        <taxon>Pisolithaceae</taxon>
        <taxon>Pisolithus</taxon>
    </lineage>
</organism>
<keyword evidence="3" id="KW-1185">Reference proteome</keyword>
<gene>
    <name evidence="2" type="ORF">PISMIDRAFT_20357</name>
</gene>
<dbReference type="AlphaFoldDB" id="A0A0C9YJG0"/>
<feature type="region of interest" description="Disordered" evidence="1">
    <location>
        <begin position="85"/>
        <end position="118"/>
    </location>
</feature>
<feature type="compositionally biased region" description="Polar residues" evidence="1">
    <location>
        <begin position="45"/>
        <end position="60"/>
    </location>
</feature>
<reference evidence="3" key="2">
    <citation type="submission" date="2015-01" db="EMBL/GenBank/DDBJ databases">
        <title>Evolutionary Origins and Diversification of the Mycorrhizal Mutualists.</title>
        <authorList>
            <consortium name="DOE Joint Genome Institute"/>
            <consortium name="Mycorrhizal Genomics Consortium"/>
            <person name="Kohler A."/>
            <person name="Kuo A."/>
            <person name="Nagy L.G."/>
            <person name="Floudas D."/>
            <person name="Copeland A."/>
            <person name="Barry K.W."/>
            <person name="Cichocki N."/>
            <person name="Veneault-Fourrey C."/>
            <person name="LaButti K."/>
            <person name="Lindquist E.A."/>
            <person name="Lipzen A."/>
            <person name="Lundell T."/>
            <person name="Morin E."/>
            <person name="Murat C."/>
            <person name="Riley R."/>
            <person name="Ohm R."/>
            <person name="Sun H."/>
            <person name="Tunlid A."/>
            <person name="Henrissat B."/>
            <person name="Grigoriev I.V."/>
            <person name="Hibbett D.S."/>
            <person name="Martin F."/>
        </authorList>
    </citation>
    <scope>NUCLEOTIDE SEQUENCE [LARGE SCALE GENOMIC DNA]</scope>
    <source>
        <strain evidence="3">441</strain>
    </source>
</reference>
<feature type="compositionally biased region" description="Polar residues" evidence="1">
    <location>
        <begin position="1"/>
        <end position="21"/>
    </location>
</feature>
<name>A0A0C9YJG0_9AGAM</name>
<sequence length="290" mass="32834">MAPKSNKGSALQKKNSHSTSKPLEPNKDREDLYGDDPPPLERTDGYQQAQSSETIVQETPNEADITIILDDRPALTKLTTETALVENMRAEGSGKGKEKEKEGPDTRKKPPTFPKVTRYAPSESYMTSWICLTSKAHTRELARKAEPPHAQYEGKSTTKTSLRDMTTDMKTLHEERTLMEWRQPDINQLMTGWIAISCLTWEEVSNKKTPMSGELAQDTQAMTQVMTQTTTQMMIWTRITIEEIIVTIVTMIAGEEDPQLLLVETREMTRRRNVIANTEGDCKEFTHTKG</sequence>
<feature type="compositionally biased region" description="Basic and acidic residues" evidence="1">
    <location>
        <begin position="88"/>
        <end position="108"/>
    </location>
</feature>
<evidence type="ECO:0000313" key="3">
    <source>
        <dbReference type="Proteomes" id="UP000054018"/>
    </source>
</evidence>
<protein>
    <submittedName>
        <fullName evidence="2">Uncharacterized protein</fullName>
    </submittedName>
</protein>
<feature type="region of interest" description="Disordered" evidence="1">
    <location>
        <begin position="1"/>
        <end position="68"/>
    </location>
</feature>
<evidence type="ECO:0000313" key="2">
    <source>
        <dbReference type="EMBL" id="KIK10482.1"/>
    </source>
</evidence>
<evidence type="ECO:0000256" key="1">
    <source>
        <dbReference type="SAM" id="MobiDB-lite"/>
    </source>
</evidence>
<dbReference type="HOGENOM" id="CLU_081918_0_0_1"/>
<accession>A0A0C9YJG0</accession>
<dbReference type="Proteomes" id="UP000054018">
    <property type="component" value="Unassembled WGS sequence"/>
</dbReference>
<dbReference type="EMBL" id="KN834649">
    <property type="protein sequence ID" value="KIK10482.1"/>
    <property type="molecule type" value="Genomic_DNA"/>
</dbReference>
<proteinExistence type="predicted"/>